<dbReference type="EMBL" id="HACM01000771">
    <property type="protein sequence ID" value="CRZ01213.1"/>
    <property type="molecule type" value="Transcribed_RNA"/>
</dbReference>
<dbReference type="InterPro" id="IPR001194">
    <property type="entry name" value="cDENN_dom"/>
</dbReference>
<dbReference type="InterPro" id="IPR043153">
    <property type="entry name" value="DENN_C"/>
</dbReference>
<sequence length="1869" mass="206102">SGRAGGVISVGRRMEEGTTRALIHPSHANSKTKRPQKSKKVDVEVVLQPQATIVGYSADPTQKENWENDFGDLDELSPVSGRFAQWSANVVPRTDIFAPASPVSHDKSHNTAEIVDITGEFFPIDDAKTGDEDSDGSAGSSTPSSSEGDWDNAIHDEDDDGNSSVVDSDAMSTTMQKQVSSLLRSYLAADDSTASGASLNGFSSLKLRSHHQQPIPRRHRLMKLLQSEDEAPGVRIVVYPKPSILYSEHTEEGRASFRESVLEDWLSLLGFKPAPAYLVRPINITSSSGLNDPPSVLNITTLSDWLLSCLEHVYALYRLRGSDWAVDKCWDAASSTMRMMSQLQWVLPDSSPESTSRPLFNRLYTILYSAAKSVPRNHMDTFSSFIATAITVFPRYKGHFELLLLSAIAHIDATRLNRVLRNYVVVFNAHDQADTPLQAEVAAEALVSLHLYLNQYSPLNTSILSATWDIADDPNVQWLEFALNDCEITPDLLNVPAMSPQQFKQEARLWKICGSASFRMERLEILYGKLSGATLLRAKCAYVMGHFALHEHNDTSLAERLLFECVYLLDKTPPILRSQVPLVSELGTNALIAYGDILLSNGKYKYAILAMEAAISCYKLRKGDDFSVMDRRLCDVCSENRDWDRSLKFHLKILSTSRTQENVAEFVYLSQQIAKIYAELGDWFNAEAHLLDALAFLSQTSLRSSTVSPSSTAAVAHSAPYSSISVSTSLGRGAKSDDVHLHLRESGTVGRYSLPRSAHKGSTGSVHRVGSRSVGRRSELNLLAFSQSVPVPNDDVGSSSSSEPTGLALNTPSLVAGSPTVPATTLTRNRAARLGLFLRLGQLYRAGGKAADAISIFQSALDSALGRSRTPFIKLLLAKSALKLGLYQRVNEIIHELEGLSASGPVLSPQLSSHSSFYHNRMAATTSGRLVSDGNAAISPESLDIRIVSLIHQDRLNSALKIVLAGIEQCPVSSLMQLARLHSLRARILLRIAQRKMQSLCLPVGSIPEDVTEPFFGLPDLNACVDAHSLAFEYFSKVNDMYHAAKMVAGIAQAYLDVLVVVFCVLRWPLSAISPWLSANGFQVGANNFLSRIDVPASHALETFSECLDVIHMLFALLSISELRSVQARCQNDDPDLQAISISYWKEVRDALFGLFLHNSELATTTVSSPGLHKRLSRLFSRLVRLLLTFDPAFIAINTYVLNAYLLFQTELDCQNGPVSDESEQGRQSPPHSRTTPHSKPNSASTSPSRSGRLFSAGKRFTLGIRNNRQRLTSPHHSAGSSNFDSDMETPTLSAKFTASSFNSDIDFVSCLVQIHRNCILYATNRLSQSEVHDRNKAYLRRLLSFMDKLRSSESNPISPTSTVDIPSGHRLTPVLSSNLVYAISLQGILSFFSPNSKPTVAHMVRSVSERSPASVDALLASLHQHDDSAISADSIVLEECNGPTLSPPYMCMTSISLLFSSLDPQHLLLLIAALLSDHQVIMSSCSQMLIVSVCDALVTLLYPFYWRHYYLPNITLDTISILFVDAPYIIGMHASLLHAVPPDIAALVVDLDRNHVQNSSFSPVVPLPTKVSSRLYKVIVKFMSAMFITHASQRPSLRSAVFSPASPVSSSTPVAKSQQFLPLPSELAVDHTSQYPTLQALRQGMIAAFASMLYPYRLQCGPQQLSTSAFNCDLFLHDAKPANRAFLQRLASSRSFHSFLQERQVASAEELSTCPFEDAILDVLKRKWTKLSAFESVSLSAAMMVCSSAKRHPKRKWAVLHGNLISIFPSKRAAKKKNSKPKHVLELVAGQFTLLTAFEEDDTMFSLSMGHNTSFNCGNPNGFMKEQWNFKADSHDQRRQWTMAISARSVTAETRNQWRFLVKEYKPM</sequence>
<dbReference type="InterPro" id="IPR037516">
    <property type="entry name" value="Tripartite_DENN"/>
</dbReference>
<feature type="domain" description="PH" evidence="2">
    <location>
        <begin position="1737"/>
        <end position="1851"/>
    </location>
</feature>
<evidence type="ECO:0000259" key="2">
    <source>
        <dbReference type="PROSITE" id="PS50003"/>
    </source>
</evidence>
<feature type="region of interest" description="Disordered" evidence="1">
    <location>
        <begin position="1"/>
        <end position="41"/>
    </location>
</feature>
<dbReference type="PROSITE" id="PS50211">
    <property type="entry name" value="DENN"/>
    <property type="match status" value="1"/>
</dbReference>
<dbReference type="SUPFAM" id="SSF48452">
    <property type="entry name" value="TPR-like"/>
    <property type="match status" value="1"/>
</dbReference>
<dbReference type="Gene3D" id="1.25.40.10">
    <property type="entry name" value="Tetratricopeptide repeat domain"/>
    <property type="match status" value="1"/>
</dbReference>
<feature type="region of interest" description="Disordered" evidence="1">
    <location>
        <begin position="752"/>
        <end position="773"/>
    </location>
</feature>
<dbReference type="Pfam" id="PF02141">
    <property type="entry name" value="DENN"/>
    <property type="match status" value="1"/>
</dbReference>
<feature type="region of interest" description="Disordered" evidence="1">
    <location>
        <begin position="1217"/>
        <end position="1254"/>
    </location>
</feature>
<dbReference type="InterPro" id="IPR011990">
    <property type="entry name" value="TPR-like_helical_dom_sf"/>
</dbReference>
<feature type="domain" description="UDENN" evidence="3">
    <location>
        <begin position="1268"/>
        <end position="1712"/>
    </location>
</feature>
<feature type="compositionally biased region" description="Low complexity" evidence="1">
    <location>
        <begin position="136"/>
        <end position="147"/>
    </location>
</feature>
<dbReference type="InterPro" id="IPR051696">
    <property type="entry name" value="DENN_Domain_GEFs"/>
</dbReference>
<accession>A0A0H5QGR5</accession>
<dbReference type="PANTHER" id="PTHR12296">
    <property type="entry name" value="DENN DOMAIN-CONTAINING PROTEIN 4"/>
    <property type="match status" value="1"/>
</dbReference>
<name>A0A0H5QGR5_9EUKA</name>
<feature type="region of interest" description="Disordered" evidence="1">
    <location>
        <begin position="124"/>
        <end position="172"/>
    </location>
</feature>
<dbReference type="GO" id="GO:0031410">
    <property type="term" value="C:cytoplasmic vesicle"/>
    <property type="evidence" value="ECO:0007669"/>
    <property type="project" value="TreeGrafter"/>
</dbReference>
<proteinExistence type="predicted"/>
<evidence type="ECO:0000256" key="1">
    <source>
        <dbReference type="SAM" id="MobiDB-lite"/>
    </source>
</evidence>
<evidence type="ECO:0000313" key="4">
    <source>
        <dbReference type="EMBL" id="CRZ01213.1"/>
    </source>
</evidence>
<dbReference type="GO" id="GO:0032483">
    <property type="term" value="P:regulation of Rab protein signal transduction"/>
    <property type="evidence" value="ECO:0007669"/>
    <property type="project" value="TreeGrafter"/>
</dbReference>
<dbReference type="InterPro" id="IPR001849">
    <property type="entry name" value="PH_domain"/>
</dbReference>
<feature type="compositionally biased region" description="Low complexity" evidence="1">
    <location>
        <begin position="761"/>
        <end position="773"/>
    </location>
</feature>
<dbReference type="SMART" id="SM00799">
    <property type="entry name" value="DENN"/>
    <property type="match status" value="1"/>
</dbReference>
<feature type="non-terminal residue" evidence="4">
    <location>
        <position position="1"/>
    </location>
</feature>
<evidence type="ECO:0000259" key="3">
    <source>
        <dbReference type="PROSITE" id="PS50211"/>
    </source>
</evidence>
<dbReference type="Pfam" id="PF00169">
    <property type="entry name" value="PH"/>
    <property type="match status" value="1"/>
</dbReference>
<dbReference type="CDD" id="cd00821">
    <property type="entry name" value="PH"/>
    <property type="match status" value="1"/>
</dbReference>
<dbReference type="InterPro" id="IPR011993">
    <property type="entry name" value="PH-like_dom_sf"/>
</dbReference>
<organism evidence="4">
    <name type="scientific">Spongospora subterranea</name>
    <dbReference type="NCBI Taxonomy" id="70186"/>
    <lineage>
        <taxon>Eukaryota</taxon>
        <taxon>Sar</taxon>
        <taxon>Rhizaria</taxon>
        <taxon>Endomyxa</taxon>
        <taxon>Phytomyxea</taxon>
        <taxon>Plasmodiophorida</taxon>
        <taxon>Plasmodiophoridae</taxon>
        <taxon>Spongospora</taxon>
    </lineage>
</organism>
<dbReference type="SUPFAM" id="SSF50729">
    <property type="entry name" value="PH domain-like"/>
    <property type="match status" value="1"/>
</dbReference>
<dbReference type="Gene3D" id="3.40.50.11500">
    <property type="match status" value="1"/>
</dbReference>
<evidence type="ECO:0008006" key="5">
    <source>
        <dbReference type="Google" id="ProtNLM"/>
    </source>
</evidence>
<feature type="compositionally biased region" description="Polar residues" evidence="1">
    <location>
        <begin position="1226"/>
        <end position="1250"/>
    </location>
</feature>
<feature type="region of interest" description="Disordered" evidence="1">
    <location>
        <begin position="1266"/>
        <end position="1287"/>
    </location>
</feature>
<dbReference type="PROSITE" id="PS50003">
    <property type="entry name" value="PH_DOMAIN"/>
    <property type="match status" value="1"/>
</dbReference>
<dbReference type="SMART" id="SM00233">
    <property type="entry name" value="PH"/>
    <property type="match status" value="1"/>
</dbReference>
<protein>
    <recommendedName>
        <fullName evidence="5">UDENN domain-containing protein</fullName>
    </recommendedName>
</protein>
<dbReference type="Gene3D" id="2.30.29.30">
    <property type="entry name" value="Pleckstrin-homology domain (PH domain)/Phosphotyrosine-binding domain (PTB)"/>
    <property type="match status" value="1"/>
</dbReference>
<dbReference type="PANTHER" id="PTHR12296:SF21">
    <property type="entry name" value="DENN DOMAIN-CONTAINING PROTEIN 3"/>
    <property type="match status" value="1"/>
</dbReference>
<reference evidence="4" key="1">
    <citation type="submission" date="2015-04" db="EMBL/GenBank/DDBJ databases">
        <title>The genome sequence of the plant pathogenic Rhizarian Plasmodiophora brassicae reveals insights in its biotrophic life cycle and the origin of chitin synthesis.</title>
        <authorList>
            <person name="Schwelm A."/>
            <person name="Fogelqvist J."/>
            <person name="Knaust A."/>
            <person name="Julke S."/>
            <person name="Lilja T."/>
            <person name="Dhandapani V."/>
            <person name="Bonilla-Rosso G."/>
            <person name="Karlsson M."/>
            <person name="Shevchenko A."/>
            <person name="Choi S.R."/>
            <person name="Kim H.G."/>
            <person name="Park J.Y."/>
            <person name="Lim Y.P."/>
            <person name="Ludwig-Muller J."/>
            <person name="Dixelius C."/>
        </authorList>
    </citation>
    <scope>NUCLEOTIDE SEQUENCE</scope>
    <source>
        <tissue evidence="4">Potato root galls</tissue>
    </source>
</reference>